<gene>
    <name evidence="3" type="primary">TY3B-I</name>
    <name evidence="3" type="ORF">AWC38_SpisGene13585</name>
</gene>
<dbReference type="Pfam" id="PF00078">
    <property type="entry name" value="RVT_1"/>
    <property type="match status" value="1"/>
</dbReference>
<feature type="region of interest" description="Disordered" evidence="1">
    <location>
        <begin position="1"/>
        <end position="22"/>
    </location>
</feature>
<evidence type="ECO:0000313" key="4">
    <source>
        <dbReference type="Proteomes" id="UP000225706"/>
    </source>
</evidence>
<feature type="domain" description="Reverse transcriptase" evidence="2">
    <location>
        <begin position="450"/>
        <end position="579"/>
    </location>
</feature>
<dbReference type="Proteomes" id="UP000225706">
    <property type="component" value="Unassembled WGS sequence"/>
</dbReference>
<dbReference type="FunFam" id="3.10.10.10:FF:000003">
    <property type="entry name" value="Retrovirus-related Pol polyprotein from transposon 297-like Protein"/>
    <property type="match status" value="1"/>
</dbReference>
<evidence type="ECO:0000256" key="1">
    <source>
        <dbReference type="SAM" id="MobiDB-lite"/>
    </source>
</evidence>
<dbReference type="InterPro" id="IPR000477">
    <property type="entry name" value="RT_dom"/>
</dbReference>
<sequence length="580" mass="66392">MSQDLSLLDTPEEVENTEETQQPVEIEEHTIKMAMHLSLTVPLELSGGNILANWKKFKQKYVNYKIATGISLKDSATRVATLLTVIGNDAIDVFNTPTWDEEDDDKKSDKVLSKFEQYCEPKKNVSYKRYKFFSRAQESGESIKQYVMILKKLCETCEFGTLKNSLIKDRIVLGVNNTKTRERLLQVKDLTLEKAVDVKRNHFQSVCRSRKKVHGLDVDQQEEEQNLNSTLIVGAVTTDVQIYNGECYVKLPVKGHITKLKIDTGSQVNIMLFKDLKKIVGSNPQINACTHNLVSYSEDKLTVLGTIKLPVKSKTDVEQELTFHIVETNQPGVLGFTSSRDLGLIEVIMANKREEDQTKPNRGKEAKKLSEELKEEMLQKYKQVFTGFGRLEKPYHIEIDPTVTPVVHPPRNVPAALRDRVKKELDDMEKRGVVRKIEEPTDWVNSMAIVEKPNGSLRIFLDPKHLNNAIKREHFQLPTIEDITTRMANAKWFTKLDANQGYWQIPLDEESQLLTTFNTLFGQYCYQVTPFGITSAQEVFQKRMSQHFSNLEGVETDIDDIIVHAETEEKHDHHLQAVLE</sequence>
<dbReference type="PANTHER" id="PTHR37984">
    <property type="entry name" value="PROTEIN CBG26694"/>
    <property type="match status" value="1"/>
</dbReference>
<reference evidence="4" key="1">
    <citation type="journal article" date="2017" name="bioRxiv">
        <title>Comparative analysis of the genomes of Stylophora pistillata and Acropora digitifera provides evidence for extensive differences between species of corals.</title>
        <authorList>
            <person name="Voolstra C.R."/>
            <person name="Li Y."/>
            <person name="Liew Y.J."/>
            <person name="Baumgarten S."/>
            <person name="Zoccola D."/>
            <person name="Flot J.-F."/>
            <person name="Tambutte S."/>
            <person name="Allemand D."/>
            <person name="Aranda M."/>
        </authorList>
    </citation>
    <scope>NUCLEOTIDE SEQUENCE [LARGE SCALE GENOMIC DNA]</scope>
</reference>
<dbReference type="CDD" id="cd01647">
    <property type="entry name" value="RT_LTR"/>
    <property type="match status" value="1"/>
</dbReference>
<dbReference type="Gene3D" id="3.10.10.10">
    <property type="entry name" value="HIV Type 1 Reverse Transcriptase, subunit A, domain 1"/>
    <property type="match status" value="1"/>
</dbReference>
<accession>A0A2B4S010</accession>
<dbReference type="InterPro" id="IPR050951">
    <property type="entry name" value="Retrovirus_Pol_polyprotein"/>
</dbReference>
<dbReference type="AlphaFoldDB" id="A0A2B4S010"/>
<dbReference type="EMBL" id="LSMT01000258">
    <property type="protein sequence ID" value="PFX21908.1"/>
    <property type="molecule type" value="Genomic_DNA"/>
</dbReference>
<keyword evidence="4" id="KW-1185">Reference proteome</keyword>
<dbReference type="SUPFAM" id="SSF56672">
    <property type="entry name" value="DNA/RNA polymerases"/>
    <property type="match status" value="1"/>
</dbReference>
<protein>
    <submittedName>
        <fullName evidence="3">Transposon Ty3-I Gag-Pol polyprotein</fullName>
    </submittedName>
</protein>
<dbReference type="Gene3D" id="3.30.70.270">
    <property type="match status" value="1"/>
</dbReference>
<dbReference type="STRING" id="50429.A0A2B4S010"/>
<name>A0A2B4S010_STYPI</name>
<dbReference type="OrthoDB" id="5988618at2759"/>
<proteinExistence type="predicted"/>
<evidence type="ECO:0000313" key="3">
    <source>
        <dbReference type="EMBL" id="PFX21908.1"/>
    </source>
</evidence>
<dbReference type="InterPro" id="IPR043502">
    <property type="entry name" value="DNA/RNA_pol_sf"/>
</dbReference>
<organism evidence="3 4">
    <name type="scientific">Stylophora pistillata</name>
    <name type="common">Smooth cauliflower coral</name>
    <dbReference type="NCBI Taxonomy" id="50429"/>
    <lineage>
        <taxon>Eukaryota</taxon>
        <taxon>Metazoa</taxon>
        <taxon>Cnidaria</taxon>
        <taxon>Anthozoa</taxon>
        <taxon>Hexacorallia</taxon>
        <taxon>Scleractinia</taxon>
        <taxon>Astrocoeniina</taxon>
        <taxon>Pocilloporidae</taxon>
        <taxon>Stylophora</taxon>
    </lineage>
</organism>
<evidence type="ECO:0000259" key="2">
    <source>
        <dbReference type="Pfam" id="PF00078"/>
    </source>
</evidence>
<dbReference type="InterPro" id="IPR043128">
    <property type="entry name" value="Rev_trsase/Diguanyl_cyclase"/>
</dbReference>
<dbReference type="PANTHER" id="PTHR37984:SF7">
    <property type="entry name" value="INTEGRASE CATALYTIC DOMAIN-CONTAINING PROTEIN"/>
    <property type="match status" value="1"/>
</dbReference>
<comment type="caution">
    <text evidence="3">The sequence shown here is derived from an EMBL/GenBank/DDBJ whole genome shotgun (WGS) entry which is preliminary data.</text>
</comment>